<keyword evidence="2" id="KW-0812">Transmembrane</keyword>
<keyword evidence="1" id="KW-0175">Coiled coil</keyword>
<organism evidence="3 4">
    <name type="scientific">Ruminiclostridium hungatei</name>
    <name type="common">Clostridium hungatei</name>
    <dbReference type="NCBI Taxonomy" id="48256"/>
    <lineage>
        <taxon>Bacteria</taxon>
        <taxon>Bacillati</taxon>
        <taxon>Bacillota</taxon>
        <taxon>Clostridia</taxon>
        <taxon>Eubacteriales</taxon>
        <taxon>Oscillospiraceae</taxon>
        <taxon>Ruminiclostridium</taxon>
    </lineage>
</organism>
<evidence type="ECO:0000256" key="1">
    <source>
        <dbReference type="SAM" id="Coils"/>
    </source>
</evidence>
<comment type="caution">
    <text evidence="3">The sequence shown here is derived from an EMBL/GenBank/DDBJ whole genome shotgun (WGS) entry which is preliminary data.</text>
</comment>
<evidence type="ECO:0000313" key="4">
    <source>
        <dbReference type="Proteomes" id="UP000191554"/>
    </source>
</evidence>
<keyword evidence="2" id="KW-1133">Transmembrane helix</keyword>
<evidence type="ECO:0000313" key="3">
    <source>
        <dbReference type="EMBL" id="OPX45835.1"/>
    </source>
</evidence>
<feature type="coiled-coil region" evidence="1">
    <location>
        <begin position="45"/>
        <end position="79"/>
    </location>
</feature>
<dbReference type="Proteomes" id="UP000191554">
    <property type="component" value="Unassembled WGS sequence"/>
</dbReference>
<evidence type="ECO:0000256" key="2">
    <source>
        <dbReference type="SAM" id="Phobius"/>
    </source>
</evidence>
<gene>
    <name evidence="3" type="ORF">CLHUN_03080</name>
</gene>
<keyword evidence="2" id="KW-0472">Membrane</keyword>
<sequence>MKKFIIIVVFVFLISILISFNYLLWDREKQLENYQDLSNSKNLSIDTLGEKINNLDKQNKELAQKIGSLTDENSRIKNANYLLTSENQQIKQELSDKREIILMLKKNLNVEPFQEVVRKWADAVNSKNFKTAQTYISILSNDEILSSPNIFKSNYQNEIKTIDLKSFKIYTEMTDAEHLAKIQFEAVFQVDKPESPNAGVEEVPKMVYKQGENLKYLTMQFDAEAGEWRISELSDKP</sequence>
<reference evidence="3 4" key="1">
    <citation type="submission" date="2017-03" db="EMBL/GenBank/DDBJ databases">
        <title>Genome sequence of Clostridium hungatei DSM 14427.</title>
        <authorList>
            <person name="Poehlein A."/>
            <person name="Daniel R."/>
        </authorList>
    </citation>
    <scope>NUCLEOTIDE SEQUENCE [LARGE SCALE GENOMIC DNA]</scope>
    <source>
        <strain evidence="3 4">DSM 14427</strain>
    </source>
</reference>
<dbReference type="EMBL" id="MZGX01000002">
    <property type="protein sequence ID" value="OPX45835.1"/>
    <property type="molecule type" value="Genomic_DNA"/>
</dbReference>
<dbReference type="STRING" id="48256.CLHUN_03080"/>
<dbReference type="OrthoDB" id="1738847at2"/>
<keyword evidence="4" id="KW-1185">Reference proteome</keyword>
<accession>A0A1V4SQW4</accession>
<name>A0A1V4SQW4_RUMHU</name>
<dbReference type="AlphaFoldDB" id="A0A1V4SQW4"/>
<proteinExistence type="predicted"/>
<protein>
    <submittedName>
        <fullName evidence="3">Uncharacterized protein</fullName>
    </submittedName>
</protein>
<dbReference type="RefSeq" id="WP_080062806.1">
    <property type="nucleotide sequence ID" value="NZ_MZGX01000002.1"/>
</dbReference>
<feature type="transmembrane region" description="Helical" evidence="2">
    <location>
        <begin position="6"/>
        <end position="25"/>
    </location>
</feature>